<dbReference type="STRING" id="235985.SAMN05414137_1708"/>
<dbReference type="GO" id="GO:0017000">
    <property type="term" value="P:antibiotic biosynthetic process"/>
    <property type="evidence" value="ECO:0007669"/>
    <property type="project" value="UniProtKB-ARBA"/>
</dbReference>
<dbReference type="Pfam" id="PF13649">
    <property type="entry name" value="Methyltransf_25"/>
    <property type="match status" value="1"/>
</dbReference>
<name>A0A1H8BL89_STRJI</name>
<protein>
    <submittedName>
        <fullName evidence="4">Methyltransferase domain-containing protein</fullName>
    </submittedName>
</protein>
<evidence type="ECO:0000256" key="1">
    <source>
        <dbReference type="ARBA" id="ARBA00022603"/>
    </source>
</evidence>
<dbReference type="GO" id="GO:0032259">
    <property type="term" value="P:methylation"/>
    <property type="evidence" value="ECO:0007669"/>
    <property type="project" value="UniProtKB-KW"/>
</dbReference>
<dbReference type="PANTHER" id="PTHR43861">
    <property type="entry name" value="TRANS-ACONITATE 2-METHYLTRANSFERASE-RELATED"/>
    <property type="match status" value="1"/>
</dbReference>
<dbReference type="Gene3D" id="3.40.50.150">
    <property type="entry name" value="Vaccinia Virus protein VP39"/>
    <property type="match status" value="1"/>
</dbReference>
<keyword evidence="1 4" id="KW-0489">Methyltransferase</keyword>
<dbReference type="OrthoDB" id="9805171at2"/>
<dbReference type="eggNOG" id="COG2226">
    <property type="taxonomic scope" value="Bacteria"/>
</dbReference>
<organism evidence="4 5">
    <name type="scientific">Streptacidiphilus jiangxiensis</name>
    <dbReference type="NCBI Taxonomy" id="235985"/>
    <lineage>
        <taxon>Bacteria</taxon>
        <taxon>Bacillati</taxon>
        <taxon>Actinomycetota</taxon>
        <taxon>Actinomycetes</taxon>
        <taxon>Kitasatosporales</taxon>
        <taxon>Streptomycetaceae</taxon>
        <taxon>Streptacidiphilus</taxon>
    </lineage>
</organism>
<dbReference type="SUPFAM" id="SSF53335">
    <property type="entry name" value="S-adenosyl-L-methionine-dependent methyltransferases"/>
    <property type="match status" value="1"/>
</dbReference>
<dbReference type="EMBL" id="FOAZ01000070">
    <property type="protein sequence ID" value="SEM83625.1"/>
    <property type="molecule type" value="Genomic_DNA"/>
</dbReference>
<evidence type="ECO:0000259" key="3">
    <source>
        <dbReference type="Pfam" id="PF13649"/>
    </source>
</evidence>
<dbReference type="Proteomes" id="UP000183015">
    <property type="component" value="Unassembled WGS sequence"/>
</dbReference>
<dbReference type="RefSeq" id="WP_042461474.1">
    <property type="nucleotide sequence ID" value="NZ_BBPN01000091.1"/>
</dbReference>
<dbReference type="InterPro" id="IPR041698">
    <property type="entry name" value="Methyltransf_25"/>
</dbReference>
<dbReference type="AlphaFoldDB" id="A0A1H8BL89"/>
<dbReference type="PANTHER" id="PTHR43861:SF1">
    <property type="entry name" value="TRANS-ACONITATE 2-METHYLTRANSFERASE"/>
    <property type="match status" value="1"/>
</dbReference>
<dbReference type="GO" id="GO:0008168">
    <property type="term" value="F:methyltransferase activity"/>
    <property type="evidence" value="ECO:0007669"/>
    <property type="project" value="UniProtKB-KW"/>
</dbReference>
<reference evidence="5" key="1">
    <citation type="submission" date="2016-10" db="EMBL/GenBank/DDBJ databases">
        <authorList>
            <person name="Varghese N."/>
        </authorList>
    </citation>
    <scope>NUCLEOTIDE SEQUENCE [LARGE SCALE GENOMIC DNA]</scope>
    <source>
        <strain evidence="5">DSM 45096 / BCRC 16803 / CGMCC 4.1857 / CIP 109030 / JCM 12277 / KCTC 19219 / NBRC 100920 / 33214</strain>
    </source>
</reference>
<evidence type="ECO:0000313" key="4">
    <source>
        <dbReference type="EMBL" id="SEM83625.1"/>
    </source>
</evidence>
<keyword evidence="2 4" id="KW-0808">Transferase</keyword>
<proteinExistence type="predicted"/>
<feature type="domain" description="Methyltransferase" evidence="3">
    <location>
        <begin position="54"/>
        <end position="144"/>
    </location>
</feature>
<keyword evidence="5" id="KW-1185">Reference proteome</keyword>
<evidence type="ECO:0000256" key="2">
    <source>
        <dbReference type="ARBA" id="ARBA00022679"/>
    </source>
</evidence>
<accession>A0A1H8BL89</accession>
<dbReference type="CDD" id="cd02440">
    <property type="entry name" value="AdoMet_MTases"/>
    <property type="match status" value="1"/>
</dbReference>
<dbReference type="InterPro" id="IPR029063">
    <property type="entry name" value="SAM-dependent_MTases_sf"/>
</dbReference>
<evidence type="ECO:0000313" key="5">
    <source>
        <dbReference type="Proteomes" id="UP000183015"/>
    </source>
</evidence>
<gene>
    <name evidence="4" type="ORF">SAMN05414137_1708</name>
</gene>
<sequence length="214" mass="23043">MSAEGWLADTRTSYDTLATTYAERTRDLLSRTPYERAALALFADQVREAGDGPVADVGCGTGRITAHLNGLGLDVFGVDLSPAMVAEARRAYPALRFEVGSMTELDLPDASLAGLLAWYSLIHIPDEELGGVLSRFRRMVRPGGPLLVAFHVGDGAELKTRGFDGLPINVHVHKRRPDGLAARLDAAGFEVEAQTTLRSAESSLGGMLFAHRRP</sequence>